<protein>
    <recommendedName>
        <fullName evidence="3">Carbonic anhydrase</fullName>
    </recommendedName>
</protein>
<organism evidence="1 2">
    <name type="scientific">Candidatus Nealsonbacteria bacterium RIFCSPHIGHO2_01_FULL_38_55</name>
    <dbReference type="NCBI Taxonomy" id="1801664"/>
    <lineage>
        <taxon>Bacteria</taxon>
        <taxon>Candidatus Nealsoniibacteriota</taxon>
    </lineage>
</organism>
<dbReference type="InterPro" id="IPR036874">
    <property type="entry name" value="Carbonic_anhydrase_sf"/>
</dbReference>
<reference evidence="1 2" key="1">
    <citation type="journal article" date="2016" name="Nat. Commun.">
        <title>Thousands of microbial genomes shed light on interconnected biogeochemical processes in an aquifer system.</title>
        <authorList>
            <person name="Anantharaman K."/>
            <person name="Brown C.T."/>
            <person name="Hug L.A."/>
            <person name="Sharon I."/>
            <person name="Castelle C.J."/>
            <person name="Probst A.J."/>
            <person name="Thomas B.C."/>
            <person name="Singh A."/>
            <person name="Wilkins M.J."/>
            <person name="Karaoz U."/>
            <person name="Brodie E.L."/>
            <person name="Williams K.H."/>
            <person name="Hubbard S.S."/>
            <person name="Banfield J.F."/>
        </authorList>
    </citation>
    <scope>NUCLEOTIDE SEQUENCE [LARGE SCALE GENOMIC DNA]</scope>
</reference>
<name>A0A1G2E1C5_9BACT</name>
<proteinExistence type="predicted"/>
<evidence type="ECO:0000313" key="1">
    <source>
        <dbReference type="EMBL" id="OGZ19627.1"/>
    </source>
</evidence>
<gene>
    <name evidence="1" type="ORF">A2626_02745</name>
</gene>
<dbReference type="EMBL" id="MHLZ01000025">
    <property type="protein sequence ID" value="OGZ19627.1"/>
    <property type="molecule type" value="Genomic_DNA"/>
</dbReference>
<dbReference type="GO" id="GO:0004089">
    <property type="term" value="F:carbonate dehydratase activity"/>
    <property type="evidence" value="ECO:0007669"/>
    <property type="project" value="InterPro"/>
</dbReference>
<dbReference type="AlphaFoldDB" id="A0A1G2E1C5"/>
<comment type="caution">
    <text evidence="1">The sequence shown here is derived from an EMBL/GenBank/DDBJ whole genome shotgun (WGS) entry which is preliminary data.</text>
</comment>
<dbReference type="SUPFAM" id="SSF53056">
    <property type="entry name" value="beta-carbonic anhydrase, cab"/>
    <property type="match status" value="1"/>
</dbReference>
<accession>A0A1G2E1C5</accession>
<dbReference type="Proteomes" id="UP000177360">
    <property type="component" value="Unassembled WGS sequence"/>
</dbReference>
<evidence type="ECO:0008006" key="3">
    <source>
        <dbReference type="Google" id="ProtNLM"/>
    </source>
</evidence>
<evidence type="ECO:0000313" key="2">
    <source>
        <dbReference type="Proteomes" id="UP000177360"/>
    </source>
</evidence>
<dbReference type="GO" id="GO:0008270">
    <property type="term" value="F:zinc ion binding"/>
    <property type="evidence" value="ECO:0007669"/>
    <property type="project" value="InterPro"/>
</dbReference>
<sequence length="161" mass="18561">MVLKQITSVGLRKEHYKAGALILYCVDRRGKEALEEFIRVKEFEHYDLIQIPGGAKALVAPMNDITGRRSIWNYIVRLVGRKMILSWISILIQLHHAGRIILTTHIDCGAFGGSSSFLLPELERGIHKSWLRKSKDFLAKKFPKIPIEAYFVDYDGFWQVF</sequence>